<keyword evidence="1" id="KW-1133">Transmembrane helix</keyword>
<dbReference type="Gene3D" id="3.60.15.10">
    <property type="entry name" value="Ribonuclease Z/Hydroxyacylglutathione hydrolase-like"/>
    <property type="match status" value="1"/>
</dbReference>
<proteinExistence type="predicted"/>
<dbReference type="PANTHER" id="PTHR30619">
    <property type="entry name" value="DNA INTERNALIZATION/COMPETENCE PROTEIN COMEC/REC2"/>
    <property type="match status" value="1"/>
</dbReference>
<dbReference type="InterPro" id="IPR001279">
    <property type="entry name" value="Metallo-B-lactamas"/>
</dbReference>
<evidence type="ECO:0000256" key="1">
    <source>
        <dbReference type="SAM" id="Phobius"/>
    </source>
</evidence>
<gene>
    <name evidence="3" type="ORF">A2827_00535</name>
</gene>
<dbReference type="Pfam" id="PF00753">
    <property type="entry name" value="Lactamase_B"/>
    <property type="match status" value="1"/>
</dbReference>
<accession>A0A1G2H8F8</accession>
<dbReference type="SMART" id="SM00849">
    <property type="entry name" value="Lactamase_B"/>
    <property type="match status" value="1"/>
</dbReference>
<organism evidence="3 4">
    <name type="scientific">Candidatus Spechtbacteria bacterium RIFCSPHIGHO2_01_FULL_43_30</name>
    <dbReference type="NCBI Taxonomy" id="1802158"/>
    <lineage>
        <taxon>Bacteria</taxon>
        <taxon>Candidatus Spechtiibacteriota</taxon>
    </lineage>
</organism>
<name>A0A1G2H8F8_9BACT</name>
<dbReference type="Proteomes" id="UP000177932">
    <property type="component" value="Unassembled WGS sequence"/>
</dbReference>
<dbReference type="PANTHER" id="PTHR30619:SF1">
    <property type="entry name" value="RECOMBINATION PROTEIN 2"/>
    <property type="match status" value="1"/>
</dbReference>
<evidence type="ECO:0000259" key="2">
    <source>
        <dbReference type="SMART" id="SM00849"/>
    </source>
</evidence>
<dbReference type="EMBL" id="MHOD01000001">
    <property type="protein sequence ID" value="OGZ58757.1"/>
    <property type="molecule type" value="Genomic_DNA"/>
</dbReference>
<dbReference type="AlphaFoldDB" id="A0A1G2H8F8"/>
<comment type="caution">
    <text evidence="3">The sequence shown here is derived from an EMBL/GenBank/DDBJ whole genome shotgun (WGS) entry which is preliminary data.</text>
</comment>
<dbReference type="InterPro" id="IPR052159">
    <property type="entry name" value="Competence_DNA_uptake"/>
</dbReference>
<dbReference type="InterPro" id="IPR036866">
    <property type="entry name" value="RibonucZ/Hydroxyglut_hydro"/>
</dbReference>
<feature type="transmembrane region" description="Helical" evidence="1">
    <location>
        <begin position="12"/>
        <end position="36"/>
    </location>
</feature>
<evidence type="ECO:0000313" key="3">
    <source>
        <dbReference type="EMBL" id="OGZ58757.1"/>
    </source>
</evidence>
<sequence>MESIKSSINYIFFKLAHGYIILITLVIVAILSWIAVFANAETGELGIYFFDVGQGDAIFMNFPDGKQVLVDGGPDDKVVEKLNSVMPFWDRSIDIMIATHADADHITGLVPALEHYEIGTVIWNGVPAETEIFEKWNEAVLSEGAEVLAGEYGMRIWMSKVSFLEILHPSKLTGSDPVSFEQNDLSVVFRLVYGDDTFLFTGDIERVVEQLIVSSDNAIGSKILKIPHHGSKTSSSELFLREVNPKTVIISAGRDNSYGHPHDAVLQRFEKYGIEIRRTDLEGDILLRSNGKSF</sequence>
<dbReference type="SUPFAM" id="SSF56281">
    <property type="entry name" value="Metallo-hydrolase/oxidoreductase"/>
    <property type="match status" value="1"/>
</dbReference>
<protein>
    <recommendedName>
        <fullName evidence="2">Metallo-beta-lactamase domain-containing protein</fullName>
    </recommendedName>
</protein>
<feature type="domain" description="Metallo-beta-lactamase" evidence="2">
    <location>
        <begin position="54"/>
        <end position="254"/>
    </location>
</feature>
<evidence type="ECO:0000313" key="4">
    <source>
        <dbReference type="Proteomes" id="UP000177932"/>
    </source>
</evidence>
<dbReference type="InterPro" id="IPR035681">
    <property type="entry name" value="ComA-like_MBL"/>
</dbReference>
<keyword evidence="1" id="KW-0472">Membrane</keyword>
<dbReference type="STRING" id="1802158.A2827_00535"/>
<dbReference type="CDD" id="cd07731">
    <property type="entry name" value="ComA-like_MBL-fold"/>
    <property type="match status" value="1"/>
</dbReference>
<keyword evidence="1" id="KW-0812">Transmembrane</keyword>
<reference evidence="3 4" key="1">
    <citation type="journal article" date="2016" name="Nat. Commun.">
        <title>Thousands of microbial genomes shed light on interconnected biogeochemical processes in an aquifer system.</title>
        <authorList>
            <person name="Anantharaman K."/>
            <person name="Brown C.T."/>
            <person name="Hug L.A."/>
            <person name="Sharon I."/>
            <person name="Castelle C.J."/>
            <person name="Probst A.J."/>
            <person name="Thomas B.C."/>
            <person name="Singh A."/>
            <person name="Wilkins M.J."/>
            <person name="Karaoz U."/>
            <person name="Brodie E.L."/>
            <person name="Williams K.H."/>
            <person name="Hubbard S.S."/>
            <person name="Banfield J.F."/>
        </authorList>
    </citation>
    <scope>NUCLEOTIDE SEQUENCE [LARGE SCALE GENOMIC DNA]</scope>
</reference>